<reference evidence="4" key="2">
    <citation type="submission" date="2017-08" db="EMBL/GenBank/DDBJ databases">
        <authorList>
            <person name="Fierst J.L."/>
        </authorList>
    </citation>
    <scope>NUCLEOTIDE SEQUENCE [LARGE SCALE GENOMIC DNA]</scope>
    <source>
        <strain evidence="4">PX439</strain>
    </source>
</reference>
<sequence>MQVIQNNVPFHVRNLPIILLLICAVHLFAKTCMLKHQLQHVNENETNTHFALTCVLATFLCFEVSLIIVDIIYQTHTTFRYVIGVNISVVACAFFIVGYMFGHIVEIWFAKMTVFACRQLGIGTNVTDTMTSGEDLETYINEKCDEAVQLDFHNISIDLLIHIVFLPLHIFATAFSFTFAGLFRKRIRESE</sequence>
<feature type="transmembrane region" description="Helical" evidence="1">
    <location>
        <begin position="12"/>
        <end position="29"/>
    </location>
</feature>
<proteinExistence type="predicted"/>
<evidence type="ECO:0000313" key="4">
    <source>
        <dbReference type="Proteomes" id="UP000216624"/>
    </source>
</evidence>
<name>A0A261AZW5_CAERE</name>
<keyword evidence="4" id="KW-1185">Reference proteome</keyword>
<comment type="caution">
    <text evidence="3">The sequence shown here is derived from an EMBL/GenBank/DDBJ whole genome shotgun (WGS) entry which is preliminary data.</text>
</comment>
<dbReference type="EMBL" id="WUAV01000002">
    <property type="protein sequence ID" value="KAF1765030.1"/>
    <property type="molecule type" value="Genomic_DNA"/>
</dbReference>
<reference evidence="3" key="1">
    <citation type="submission" date="2017-08" db="EMBL/GenBank/DDBJ databases">
        <authorList>
            <person name="de Groot N.N."/>
        </authorList>
    </citation>
    <scope>NUCLEOTIDE SEQUENCE [LARGE SCALE GENOMIC DNA]</scope>
    <source>
        <strain evidence="3">PX439</strain>
    </source>
</reference>
<gene>
    <name evidence="3" type="ORF">FL82_06079</name>
    <name evidence="2" type="ORF">GCK72_004981</name>
</gene>
<evidence type="ECO:0000313" key="2">
    <source>
        <dbReference type="EMBL" id="KAF1765030.1"/>
    </source>
</evidence>
<feature type="transmembrane region" description="Helical" evidence="1">
    <location>
        <begin position="81"/>
        <end position="102"/>
    </location>
</feature>
<feature type="transmembrane region" description="Helical" evidence="1">
    <location>
        <begin position="159"/>
        <end position="183"/>
    </location>
</feature>
<feature type="non-terminal residue" evidence="3">
    <location>
        <position position="1"/>
    </location>
</feature>
<protein>
    <submittedName>
        <fullName evidence="3">Uncharacterized protein</fullName>
    </submittedName>
</protein>
<keyword evidence="1" id="KW-1133">Transmembrane helix</keyword>
<reference evidence="2 5" key="3">
    <citation type="submission" date="2019-12" db="EMBL/GenBank/DDBJ databases">
        <title>Chromosome-level assembly of the Caenorhabditis remanei genome.</title>
        <authorList>
            <person name="Teterina A.A."/>
            <person name="Willis J.H."/>
            <person name="Phillips P.C."/>
        </authorList>
    </citation>
    <scope>NUCLEOTIDE SEQUENCE [LARGE SCALE GENOMIC DNA]</scope>
    <source>
        <strain evidence="2 5">PX506</strain>
        <tissue evidence="2">Whole organism</tissue>
    </source>
</reference>
<dbReference type="EMBL" id="NMWX01000004">
    <property type="protein sequence ID" value="OZG03298.1"/>
    <property type="molecule type" value="Genomic_DNA"/>
</dbReference>
<dbReference type="AlphaFoldDB" id="A0A261AZW5"/>
<accession>A0A261AZW5</accession>
<dbReference type="Proteomes" id="UP000483820">
    <property type="component" value="Chromosome II"/>
</dbReference>
<keyword evidence="1" id="KW-0472">Membrane</keyword>
<evidence type="ECO:0000313" key="3">
    <source>
        <dbReference type="EMBL" id="OZG03298.1"/>
    </source>
</evidence>
<evidence type="ECO:0000313" key="5">
    <source>
        <dbReference type="Proteomes" id="UP000483820"/>
    </source>
</evidence>
<dbReference type="Proteomes" id="UP000216624">
    <property type="component" value="Unassembled WGS sequence"/>
</dbReference>
<keyword evidence="1" id="KW-0812">Transmembrane</keyword>
<evidence type="ECO:0000256" key="1">
    <source>
        <dbReference type="SAM" id="Phobius"/>
    </source>
</evidence>
<feature type="transmembrane region" description="Helical" evidence="1">
    <location>
        <begin position="49"/>
        <end position="69"/>
    </location>
</feature>
<organism evidence="3 4">
    <name type="scientific">Caenorhabditis remanei</name>
    <name type="common">Caenorhabditis vulgaris</name>
    <dbReference type="NCBI Taxonomy" id="31234"/>
    <lineage>
        <taxon>Eukaryota</taxon>
        <taxon>Metazoa</taxon>
        <taxon>Ecdysozoa</taxon>
        <taxon>Nematoda</taxon>
        <taxon>Chromadorea</taxon>
        <taxon>Rhabditida</taxon>
        <taxon>Rhabditina</taxon>
        <taxon>Rhabditomorpha</taxon>
        <taxon>Rhabditoidea</taxon>
        <taxon>Rhabditidae</taxon>
        <taxon>Peloderinae</taxon>
        <taxon>Caenorhabditis</taxon>
    </lineage>
</organism>